<accession>A0ACC1YWM0</accession>
<name>A0ACC1YWM0_MELAZ</name>
<dbReference type="EMBL" id="CM051394">
    <property type="protein sequence ID" value="KAJ4727005.1"/>
    <property type="molecule type" value="Genomic_DNA"/>
</dbReference>
<evidence type="ECO:0000313" key="2">
    <source>
        <dbReference type="Proteomes" id="UP001164539"/>
    </source>
</evidence>
<reference evidence="1 2" key="1">
    <citation type="journal article" date="2023" name="Science">
        <title>Complex scaffold remodeling in plant triterpene biosynthesis.</title>
        <authorList>
            <person name="De La Pena R."/>
            <person name="Hodgson H."/>
            <person name="Liu J.C."/>
            <person name="Stephenson M.J."/>
            <person name="Martin A.C."/>
            <person name="Owen C."/>
            <person name="Harkess A."/>
            <person name="Leebens-Mack J."/>
            <person name="Jimenez L.E."/>
            <person name="Osbourn A."/>
            <person name="Sattely E.S."/>
        </authorList>
    </citation>
    <scope>NUCLEOTIDE SEQUENCE [LARGE SCALE GENOMIC DNA]</scope>
    <source>
        <strain evidence="2">cv. JPN11</strain>
        <tissue evidence="1">Leaf</tissue>
    </source>
</reference>
<evidence type="ECO:0000313" key="1">
    <source>
        <dbReference type="EMBL" id="KAJ4727005.1"/>
    </source>
</evidence>
<dbReference type="Proteomes" id="UP001164539">
    <property type="component" value="Chromosome 1"/>
</dbReference>
<sequence>MFKLDFKFFYLSRKYRNKDVVELARCIHNVVNSIHSRFDLDRVPNVLFKFKSGEIDEAHHLPDKMSGRGDFTRNNMTTDYASSGRLSEARKLFNETPSKSFITWSSLISGYRKYGCNVEALELLWQTRPEGHKPSQYTLGSVLRLCSSMSSLRRGEQIHGYSIKTCFDSSVFVLTGLVDMYAKCKCIFKAEYLFKMMYDGKTHVTWTTMITGYSQNGYGFKAMECFRDMRAEGVEANQYTFPGVLTACAAVSAHDFGAQLHCCIVRAGFEANVFVQSALVDMYAKCRDLKSARRLLETMEIDDKVSWNSMIVGCVRQGFQVEALSLFKKMHKRGMKFDDFTYPSVLNCFASNMDMSNAKSVHCLIVQTGFEGYNSVNNALVDMYAKQGSLGCALTVFNCMQDKDVISWTSLVTGCAHNGSYEEALKYFCAMRTTGICPDQIVVASILSACAALTVLEYGRQVHATCLKSGLGSSLSLDNSLVMMYAKCGCIEDANQVFDSMQTRDVITWTALIVGYAQNGKGKDSLQFYDQMVASGTKPDFITFIGLLFACSHDGLLENARHYFESMDKVYGIKPGPEHYACMIDLLGRSGKLAEAKQLLNQMAVEPDATIWKALLSACRVHGDLELGERAANNLFQMEPTNATPYILLSNMYSAAGKWEDAARIRKLMKSRGISKEPGCSWIEMNSQVHTFMSEDRSHPMTAAIYSKIDEIILLIKETGYVPDMNFALHDMDEEGKELGLAYHSEKLAVAFGLLSLPRGAPIRIFKNLRVCGDCHTAMKYISGVYLRHIILRDSKRFHHFKEGKCSCGDYW</sequence>
<organism evidence="1 2">
    <name type="scientific">Melia azedarach</name>
    <name type="common">Chinaberry tree</name>
    <dbReference type="NCBI Taxonomy" id="155640"/>
    <lineage>
        <taxon>Eukaryota</taxon>
        <taxon>Viridiplantae</taxon>
        <taxon>Streptophyta</taxon>
        <taxon>Embryophyta</taxon>
        <taxon>Tracheophyta</taxon>
        <taxon>Spermatophyta</taxon>
        <taxon>Magnoliopsida</taxon>
        <taxon>eudicotyledons</taxon>
        <taxon>Gunneridae</taxon>
        <taxon>Pentapetalae</taxon>
        <taxon>rosids</taxon>
        <taxon>malvids</taxon>
        <taxon>Sapindales</taxon>
        <taxon>Meliaceae</taxon>
        <taxon>Melia</taxon>
    </lineage>
</organism>
<keyword evidence="2" id="KW-1185">Reference proteome</keyword>
<gene>
    <name evidence="1" type="ORF">OWV82_000179</name>
</gene>
<protein>
    <submittedName>
        <fullName evidence="1">Pentatricopeptide repeat-containing protein</fullName>
    </submittedName>
</protein>
<proteinExistence type="predicted"/>
<comment type="caution">
    <text evidence="1">The sequence shown here is derived from an EMBL/GenBank/DDBJ whole genome shotgun (WGS) entry which is preliminary data.</text>
</comment>